<evidence type="ECO:0000313" key="3">
    <source>
        <dbReference type="EMBL" id="EIE25791.1"/>
    </source>
</evidence>
<proteinExistence type="predicted"/>
<dbReference type="RefSeq" id="XP_005650335.1">
    <property type="nucleotide sequence ID" value="XM_005650278.1"/>
</dbReference>
<keyword evidence="1" id="KW-0175">Coiled coil</keyword>
<sequence length="95" mass="10378">MPATGNALPESGEIVEDDVALADLRASLKQLLQENKHLKAEVEDVRRLNSWAAELLDPAPDLIDAEPTVIPDQPMAPPSPTPAQPRPILKRVRQT</sequence>
<comment type="caution">
    <text evidence="3">The sequence shown here is derived from an EMBL/GenBank/DDBJ whole genome shotgun (WGS) entry which is preliminary data.</text>
</comment>
<organism evidence="3 4">
    <name type="scientific">Coccomyxa subellipsoidea (strain C-169)</name>
    <name type="common">Green microalga</name>
    <dbReference type="NCBI Taxonomy" id="574566"/>
    <lineage>
        <taxon>Eukaryota</taxon>
        <taxon>Viridiplantae</taxon>
        <taxon>Chlorophyta</taxon>
        <taxon>core chlorophytes</taxon>
        <taxon>Trebouxiophyceae</taxon>
        <taxon>Trebouxiophyceae incertae sedis</taxon>
        <taxon>Coccomyxaceae</taxon>
        <taxon>Coccomyxa</taxon>
        <taxon>Coccomyxa subellipsoidea</taxon>
    </lineage>
</organism>
<gene>
    <name evidence="3" type="ORF">COCSUDRAFT_60804</name>
</gene>
<protein>
    <submittedName>
        <fullName evidence="3">Uncharacterized protein</fullName>
    </submittedName>
</protein>
<dbReference type="EMBL" id="AGSI01000003">
    <property type="protein sequence ID" value="EIE25791.1"/>
    <property type="molecule type" value="Genomic_DNA"/>
</dbReference>
<feature type="coiled-coil region" evidence="1">
    <location>
        <begin position="21"/>
        <end position="48"/>
    </location>
</feature>
<dbReference type="GeneID" id="17043795"/>
<dbReference type="Proteomes" id="UP000007264">
    <property type="component" value="Unassembled WGS sequence"/>
</dbReference>
<evidence type="ECO:0000256" key="2">
    <source>
        <dbReference type="SAM" id="MobiDB-lite"/>
    </source>
</evidence>
<evidence type="ECO:0000313" key="4">
    <source>
        <dbReference type="Proteomes" id="UP000007264"/>
    </source>
</evidence>
<feature type="region of interest" description="Disordered" evidence="2">
    <location>
        <begin position="68"/>
        <end position="95"/>
    </location>
</feature>
<dbReference type="KEGG" id="csl:COCSUDRAFT_60804"/>
<name>I0Z572_COCSC</name>
<evidence type="ECO:0000256" key="1">
    <source>
        <dbReference type="SAM" id="Coils"/>
    </source>
</evidence>
<keyword evidence="4" id="KW-1185">Reference proteome</keyword>
<reference evidence="3 4" key="1">
    <citation type="journal article" date="2012" name="Genome Biol.">
        <title>The genome of the polar eukaryotic microalga coccomyxa subellipsoidea reveals traits of cold adaptation.</title>
        <authorList>
            <person name="Blanc G."/>
            <person name="Agarkova I."/>
            <person name="Grimwood J."/>
            <person name="Kuo A."/>
            <person name="Brueggeman A."/>
            <person name="Dunigan D."/>
            <person name="Gurnon J."/>
            <person name="Ladunga I."/>
            <person name="Lindquist E."/>
            <person name="Lucas S."/>
            <person name="Pangilinan J."/>
            <person name="Proschold T."/>
            <person name="Salamov A."/>
            <person name="Schmutz J."/>
            <person name="Weeks D."/>
            <person name="Yamada T."/>
            <person name="Claverie J.M."/>
            <person name="Grigoriev I."/>
            <person name="Van Etten J."/>
            <person name="Lomsadze A."/>
            <person name="Borodovsky M."/>
        </authorList>
    </citation>
    <scope>NUCLEOTIDE SEQUENCE [LARGE SCALE GENOMIC DNA]</scope>
    <source>
        <strain evidence="3 4">C-169</strain>
    </source>
</reference>
<dbReference type="AlphaFoldDB" id="I0Z572"/>
<accession>I0Z572</accession>
<feature type="compositionally biased region" description="Pro residues" evidence="2">
    <location>
        <begin position="74"/>
        <end position="85"/>
    </location>
</feature>